<dbReference type="EMBL" id="DVMJ01000071">
    <property type="protein sequence ID" value="HIU14102.1"/>
    <property type="molecule type" value="Genomic_DNA"/>
</dbReference>
<evidence type="ECO:0000313" key="1">
    <source>
        <dbReference type="EMBL" id="HIU14102.1"/>
    </source>
</evidence>
<proteinExistence type="predicted"/>
<evidence type="ECO:0000313" key="2">
    <source>
        <dbReference type="Proteomes" id="UP000824175"/>
    </source>
</evidence>
<dbReference type="AlphaFoldDB" id="A0A9D1HNV6"/>
<organism evidence="1 2">
    <name type="scientific">Candidatus Fimiplasma intestinipullorum</name>
    <dbReference type="NCBI Taxonomy" id="2840825"/>
    <lineage>
        <taxon>Bacteria</taxon>
        <taxon>Bacillati</taxon>
        <taxon>Bacillota</taxon>
        <taxon>Clostridia</taxon>
        <taxon>Eubacteriales</taxon>
        <taxon>Candidatus Fimiplasma</taxon>
    </lineage>
</organism>
<name>A0A9D1HNV6_9FIRM</name>
<gene>
    <name evidence="1" type="ORF">IAD15_08545</name>
</gene>
<accession>A0A9D1HNV6</accession>
<evidence type="ECO:0008006" key="3">
    <source>
        <dbReference type="Google" id="ProtNLM"/>
    </source>
</evidence>
<sequence length="177" mass="21257">MLLYLYRQQNDWAFEALFERYHALIRSFVLASYYVKRMAQFDIDECIQECEICFYQCTQYYCETLNTRFSTFVKNRLHYCVLNYVEQAVGLNRFVPLDGKEEIIADERAEKRSDQRLVLYELSRAVSLELKGLEKEILRRLIEGQGKQEIVSQLEISSKQYENALYRLRKKIGFLRQ</sequence>
<dbReference type="InterPro" id="IPR013325">
    <property type="entry name" value="RNA_pol_sigma_r2"/>
</dbReference>
<dbReference type="SUPFAM" id="SSF88946">
    <property type="entry name" value="Sigma2 domain of RNA polymerase sigma factors"/>
    <property type="match status" value="1"/>
</dbReference>
<dbReference type="GO" id="GO:0003700">
    <property type="term" value="F:DNA-binding transcription factor activity"/>
    <property type="evidence" value="ECO:0007669"/>
    <property type="project" value="InterPro"/>
</dbReference>
<dbReference type="Gene3D" id="1.10.1740.10">
    <property type="match status" value="1"/>
</dbReference>
<dbReference type="Proteomes" id="UP000824175">
    <property type="component" value="Unassembled WGS sequence"/>
</dbReference>
<reference evidence="1" key="1">
    <citation type="submission" date="2020-10" db="EMBL/GenBank/DDBJ databases">
        <authorList>
            <person name="Gilroy R."/>
        </authorList>
    </citation>
    <scope>NUCLEOTIDE SEQUENCE</scope>
    <source>
        <strain evidence="1">CHK195-11698</strain>
    </source>
</reference>
<protein>
    <recommendedName>
        <fullName evidence="3">RNA polymerase sigma factor SigS</fullName>
    </recommendedName>
</protein>
<reference evidence="1" key="2">
    <citation type="journal article" date="2021" name="PeerJ">
        <title>Extensive microbial diversity within the chicken gut microbiome revealed by metagenomics and culture.</title>
        <authorList>
            <person name="Gilroy R."/>
            <person name="Ravi A."/>
            <person name="Getino M."/>
            <person name="Pursley I."/>
            <person name="Horton D.L."/>
            <person name="Alikhan N.F."/>
            <person name="Baker D."/>
            <person name="Gharbi K."/>
            <person name="Hall N."/>
            <person name="Watson M."/>
            <person name="Adriaenssens E.M."/>
            <person name="Foster-Nyarko E."/>
            <person name="Jarju S."/>
            <person name="Secka A."/>
            <person name="Antonio M."/>
            <person name="Oren A."/>
            <person name="Chaudhuri R.R."/>
            <person name="La Ragione R."/>
            <person name="Hildebrand F."/>
            <person name="Pallen M.J."/>
        </authorList>
    </citation>
    <scope>NUCLEOTIDE SEQUENCE</scope>
    <source>
        <strain evidence="1">CHK195-11698</strain>
    </source>
</reference>
<comment type="caution">
    <text evidence="1">The sequence shown here is derived from an EMBL/GenBank/DDBJ whole genome shotgun (WGS) entry which is preliminary data.</text>
</comment>
<dbReference type="GO" id="GO:0006352">
    <property type="term" value="P:DNA-templated transcription initiation"/>
    <property type="evidence" value="ECO:0007669"/>
    <property type="project" value="InterPro"/>
</dbReference>